<dbReference type="GO" id="GO:0010181">
    <property type="term" value="F:FMN binding"/>
    <property type="evidence" value="ECO:0007669"/>
    <property type="project" value="InterPro"/>
</dbReference>
<dbReference type="RefSeq" id="XP_018188866.1">
    <property type="nucleotide sequence ID" value="XM_018334229.1"/>
</dbReference>
<dbReference type="Gene3D" id="2.30.110.10">
    <property type="entry name" value="Electron Transport, Fmn-binding Protein, Chain A"/>
    <property type="match status" value="1"/>
</dbReference>
<dbReference type="EMBL" id="KV407457">
    <property type="protein sequence ID" value="KZF23311.1"/>
    <property type="molecule type" value="Genomic_DNA"/>
</dbReference>
<keyword evidence="4" id="KW-1185">Reference proteome</keyword>
<sequence length="277" mass="30514">MSTTTSKSPSVAASWKPIFLSHIGKMPSPEFVFSSLHPAPSGSPTPYVPRARYCVFRGMWTELPHNERNEAPRNEQIYESELPTFTTDVRMQKAAEIFTSSAGHGNPEQSTGSGGGGPVEAVWWVKDVMTQWRITGEAFVIADDIEGGGGEESSGVRTVKSELGTRMRVVKPGKEMEWSWGKEVTAHFGNMSPGMRGSFRGPPPGTPVTGPPPPGQELGQKVTDLNDPIARKNFRVVVIKPETVEQTDLSDPSTSRRWRWTFTGDGQDGWKKEELWP</sequence>
<dbReference type="PANTHER" id="PTHR28243">
    <property type="entry name" value="AGL049CP"/>
    <property type="match status" value="1"/>
</dbReference>
<evidence type="ECO:0000256" key="1">
    <source>
        <dbReference type="SAM" id="MobiDB-lite"/>
    </source>
</evidence>
<dbReference type="STRING" id="1328760.A0A165HCQ8"/>
<feature type="domain" description="Pyridoxamine 5'-phosphate oxidase Alr4036 family FMN-binding" evidence="2">
    <location>
        <begin position="13"/>
        <end position="141"/>
    </location>
</feature>
<organism evidence="3 4">
    <name type="scientific">Xylona heveae (strain CBS 132557 / TC161)</name>
    <dbReference type="NCBI Taxonomy" id="1328760"/>
    <lineage>
        <taxon>Eukaryota</taxon>
        <taxon>Fungi</taxon>
        <taxon>Dikarya</taxon>
        <taxon>Ascomycota</taxon>
        <taxon>Pezizomycotina</taxon>
        <taxon>Xylonomycetes</taxon>
        <taxon>Xylonales</taxon>
        <taxon>Xylonaceae</taxon>
        <taxon>Xylona</taxon>
    </lineage>
</organism>
<dbReference type="OMA" id="DCPTFTT"/>
<dbReference type="Pfam" id="PF12766">
    <property type="entry name" value="Pyridox_oxase_2"/>
    <property type="match status" value="1"/>
</dbReference>
<feature type="compositionally biased region" description="Polar residues" evidence="1">
    <location>
        <begin position="245"/>
        <end position="255"/>
    </location>
</feature>
<dbReference type="OrthoDB" id="5394411at2759"/>
<evidence type="ECO:0000313" key="4">
    <source>
        <dbReference type="Proteomes" id="UP000076632"/>
    </source>
</evidence>
<evidence type="ECO:0000313" key="3">
    <source>
        <dbReference type="EMBL" id="KZF23311.1"/>
    </source>
</evidence>
<feature type="compositionally biased region" description="Basic and acidic residues" evidence="1">
    <location>
        <begin position="268"/>
        <end position="277"/>
    </location>
</feature>
<dbReference type="AlphaFoldDB" id="A0A165HCQ8"/>
<gene>
    <name evidence="3" type="ORF">L228DRAFT_260157</name>
</gene>
<feature type="region of interest" description="Disordered" evidence="1">
    <location>
        <begin position="198"/>
        <end position="219"/>
    </location>
</feature>
<reference evidence="3 4" key="1">
    <citation type="journal article" date="2016" name="Fungal Biol.">
        <title>The genome of Xylona heveae provides a window into fungal endophytism.</title>
        <authorList>
            <person name="Gazis R."/>
            <person name="Kuo A."/>
            <person name="Riley R."/>
            <person name="LaButti K."/>
            <person name="Lipzen A."/>
            <person name="Lin J."/>
            <person name="Amirebrahimi M."/>
            <person name="Hesse C.N."/>
            <person name="Spatafora J.W."/>
            <person name="Henrissat B."/>
            <person name="Hainaut M."/>
            <person name="Grigoriev I.V."/>
            <person name="Hibbett D.S."/>
        </authorList>
    </citation>
    <scope>NUCLEOTIDE SEQUENCE [LARGE SCALE GENOMIC DNA]</scope>
    <source>
        <strain evidence="3 4">TC161</strain>
    </source>
</reference>
<evidence type="ECO:0000259" key="2">
    <source>
        <dbReference type="Pfam" id="PF12766"/>
    </source>
</evidence>
<dbReference type="PANTHER" id="PTHR28243:SF1">
    <property type="entry name" value="PYRIDOXAMINE 5'-PHOSPHATE OXIDASE ALR4036 FAMILY FMN-BINDING DOMAIN-CONTAINING PROTEIN"/>
    <property type="match status" value="1"/>
</dbReference>
<dbReference type="InterPro" id="IPR012349">
    <property type="entry name" value="Split_barrel_FMN-bd"/>
</dbReference>
<feature type="region of interest" description="Disordered" evidence="1">
    <location>
        <begin position="245"/>
        <end position="277"/>
    </location>
</feature>
<proteinExistence type="predicted"/>
<accession>A0A165HCQ8</accession>
<protein>
    <recommendedName>
        <fullName evidence="2">Pyridoxamine 5'-phosphate oxidase Alr4036 family FMN-binding domain-containing protein</fullName>
    </recommendedName>
</protein>
<dbReference type="InterPro" id="IPR024624">
    <property type="entry name" value="Pyridox_Oxase_Alr4036_FMN-bd"/>
</dbReference>
<feature type="compositionally biased region" description="Pro residues" evidence="1">
    <location>
        <begin position="201"/>
        <end position="215"/>
    </location>
</feature>
<dbReference type="GeneID" id="28899366"/>
<dbReference type="SUPFAM" id="SSF50475">
    <property type="entry name" value="FMN-binding split barrel"/>
    <property type="match status" value="1"/>
</dbReference>
<name>A0A165HCQ8_XYLHT</name>
<dbReference type="Proteomes" id="UP000076632">
    <property type="component" value="Unassembled WGS sequence"/>
</dbReference>
<dbReference type="InParanoid" id="A0A165HCQ8"/>